<protein>
    <submittedName>
        <fullName evidence="1">Uncharacterized protein</fullName>
    </submittedName>
</protein>
<organism evidence="1">
    <name type="scientific">bioreactor metagenome</name>
    <dbReference type="NCBI Taxonomy" id="1076179"/>
    <lineage>
        <taxon>unclassified sequences</taxon>
        <taxon>metagenomes</taxon>
        <taxon>ecological metagenomes</taxon>
    </lineage>
</organism>
<dbReference type="EMBL" id="VSSQ01080190">
    <property type="protein sequence ID" value="MPN29473.1"/>
    <property type="molecule type" value="Genomic_DNA"/>
</dbReference>
<proteinExistence type="predicted"/>
<name>A0A645H0S5_9ZZZZ</name>
<evidence type="ECO:0000313" key="1">
    <source>
        <dbReference type="EMBL" id="MPN29473.1"/>
    </source>
</evidence>
<comment type="caution">
    <text evidence="1">The sequence shown here is derived from an EMBL/GenBank/DDBJ whole genome shotgun (WGS) entry which is preliminary data.</text>
</comment>
<dbReference type="AlphaFoldDB" id="A0A645H0S5"/>
<reference evidence="1" key="1">
    <citation type="submission" date="2019-08" db="EMBL/GenBank/DDBJ databases">
        <authorList>
            <person name="Kucharzyk K."/>
            <person name="Murdoch R.W."/>
            <person name="Higgins S."/>
            <person name="Loffler F."/>
        </authorList>
    </citation>
    <scope>NUCLEOTIDE SEQUENCE</scope>
</reference>
<gene>
    <name evidence="1" type="ORF">SDC9_176926</name>
</gene>
<accession>A0A645H0S5</accession>
<sequence length="169" mass="18709">MVQQQMLCQSKCILAIPPALGQLHHGYHQIGILYIQVQNLVVCCQGLFVLSQLGMGTGFDQKKLKMGRKCLEGLFSKRRYLVRIHLQQGQQVIVTVVAVPRSQLSCFLIQGQGCCTVSLRKEQGSLLGSILCACAGARSQEERCQHHADKGAHHQFSNTVFSISRTCAR</sequence>